<name>A0A6C0HP95_9ZZZZ</name>
<dbReference type="AlphaFoldDB" id="A0A6C0HP95"/>
<evidence type="ECO:0000313" key="1">
    <source>
        <dbReference type="EMBL" id="QHT81976.1"/>
    </source>
</evidence>
<dbReference type="EMBL" id="MN739993">
    <property type="protein sequence ID" value="QHT81976.1"/>
    <property type="molecule type" value="Genomic_DNA"/>
</dbReference>
<accession>A0A6C0HP95</accession>
<sequence>MYMEKECKEYNSLKYRTLISTGNPLDSTVKISSDEQLEMFLSKDIEDNRKEVWSKLSKTEKHKRLKQYIDTHLSSQYELTDIEKLAVFRYFTGLIDNKKLNKTSDISYNRDERTIDAITGLIFNPITRRFIIHLEKQNKTMKKTKDGLVRLDRLGSAPIKHVSDIKPAL</sequence>
<proteinExistence type="predicted"/>
<protein>
    <submittedName>
        <fullName evidence="1">Uncharacterized protein</fullName>
    </submittedName>
</protein>
<organism evidence="1">
    <name type="scientific">viral metagenome</name>
    <dbReference type="NCBI Taxonomy" id="1070528"/>
    <lineage>
        <taxon>unclassified sequences</taxon>
        <taxon>metagenomes</taxon>
        <taxon>organismal metagenomes</taxon>
    </lineage>
</organism>
<reference evidence="1" key="1">
    <citation type="journal article" date="2020" name="Nature">
        <title>Giant virus diversity and host interactions through global metagenomics.</title>
        <authorList>
            <person name="Schulz F."/>
            <person name="Roux S."/>
            <person name="Paez-Espino D."/>
            <person name="Jungbluth S."/>
            <person name="Walsh D.A."/>
            <person name="Denef V.J."/>
            <person name="McMahon K.D."/>
            <person name="Konstantinidis K.T."/>
            <person name="Eloe-Fadrosh E.A."/>
            <person name="Kyrpides N.C."/>
            <person name="Woyke T."/>
        </authorList>
    </citation>
    <scope>NUCLEOTIDE SEQUENCE</scope>
    <source>
        <strain evidence="1">GVMAG-M-3300023184-160</strain>
    </source>
</reference>